<dbReference type="EMBL" id="GBRH01268466">
    <property type="protein sequence ID" value="JAD29429.1"/>
    <property type="molecule type" value="Transcribed_RNA"/>
</dbReference>
<sequence length="50" mass="5304">MTLGVARGGVGDLVCTLARARVAEHRGSRGGPWSSGCRGRRRRWAHVSSG</sequence>
<name>A0A0A8YRB9_ARUDO</name>
<reference evidence="2" key="2">
    <citation type="journal article" date="2015" name="Data Brief">
        <title>Shoot transcriptome of the giant reed, Arundo donax.</title>
        <authorList>
            <person name="Barrero R.A."/>
            <person name="Guerrero F.D."/>
            <person name="Moolhuijzen P."/>
            <person name="Goolsby J.A."/>
            <person name="Tidwell J."/>
            <person name="Bellgard S.E."/>
            <person name="Bellgard M.I."/>
        </authorList>
    </citation>
    <scope>NUCLEOTIDE SEQUENCE</scope>
    <source>
        <tissue evidence="2">Shoot tissue taken approximately 20 cm above the soil surface</tissue>
    </source>
</reference>
<proteinExistence type="predicted"/>
<organism evidence="2">
    <name type="scientific">Arundo donax</name>
    <name type="common">Giant reed</name>
    <name type="synonym">Donax arundinaceus</name>
    <dbReference type="NCBI Taxonomy" id="35708"/>
    <lineage>
        <taxon>Eukaryota</taxon>
        <taxon>Viridiplantae</taxon>
        <taxon>Streptophyta</taxon>
        <taxon>Embryophyta</taxon>
        <taxon>Tracheophyta</taxon>
        <taxon>Spermatophyta</taxon>
        <taxon>Magnoliopsida</taxon>
        <taxon>Liliopsida</taxon>
        <taxon>Poales</taxon>
        <taxon>Poaceae</taxon>
        <taxon>PACMAD clade</taxon>
        <taxon>Arundinoideae</taxon>
        <taxon>Arundineae</taxon>
        <taxon>Arundo</taxon>
    </lineage>
</organism>
<evidence type="ECO:0000313" key="2">
    <source>
        <dbReference type="EMBL" id="JAD29429.1"/>
    </source>
</evidence>
<reference evidence="2" key="1">
    <citation type="submission" date="2014-09" db="EMBL/GenBank/DDBJ databases">
        <authorList>
            <person name="Magalhaes I.L.F."/>
            <person name="Oliveira U."/>
            <person name="Santos F.R."/>
            <person name="Vidigal T.H.D.A."/>
            <person name="Brescovit A.D."/>
            <person name="Santos A.J."/>
        </authorList>
    </citation>
    <scope>NUCLEOTIDE SEQUENCE</scope>
    <source>
        <tissue evidence="2">Shoot tissue taken approximately 20 cm above the soil surface</tissue>
    </source>
</reference>
<feature type="region of interest" description="Disordered" evidence="1">
    <location>
        <begin position="26"/>
        <end position="50"/>
    </location>
</feature>
<evidence type="ECO:0000256" key="1">
    <source>
        <dbReference type="SAM" id="MobiDB-lite"/>
    </source>
</evidence>
<dbReference type="AlphaFoldDB" id="A0A0A8YRB9"/>
<protein>
    <submittedName>
        <fullName evidence="2">Uncharacterized protein</fullName>
    </submittedName>
</protein>
<accession>A0A0A8YRB9</accession>
<feature type="compositionally biased region" description="Basic residues" evidence="1">
    <location>
        <begin position="38"/>
        <end position="50"/>
    </location>
</feature>